<organism evidence="1 2">
    <name type="scientific">Cryptolaemus montrouzieri</name>
    <dbReference type="NCBI Taxonomy" id="559131"/>
    <lineage>
        <taxon>Eukaryota</taxon>
        <taxon>Metazoa</taxon>
        <taxon>Ecdysozoa</taxon>
        <taxon>Arthropoda</taxon>
        <taxon>Hexapoda</taxon>
        <taxon>Insecta</taxon>
        <taxon>Pterygota</taxon>
        <taxon>Neoptera</taxon>
        <taxon>Endopterygota</taxon>
        <taxon>Coleoptera</taxon>
        <taxon>Polyphaga</taxon>
        <taxon>Cucujiformia</taxon>
        <taxon>Coccinelloidea</taxon>
        <taxon>Coccinellidae</taxon>
        <taxon>Scymninae</taxon>
        <taxon>Scymnini</taxon>
        <taxon>Cryptolaemus</taxon>
    </lineage>
</organism>
<comment type="caution">
    <text evidence="1">The sequence shown here is derived from an EMBL/GenBank/DDBJ whole genome shotgun (WGS) entry which is preliminary data.</text>
</comment>
<sequence>MGLASSHVSNSMYVFVKFTFCFKNNIHNLNPNSNQAPGLCIFLHTCSVTVLLPRRLTHTLQFNCKRCIGSSVFSLHKIFCRIMCSGWINIIQ</sequence>
<keyword evidence="2" id="KW-1185">Reference proteome</keyword>
<evidence type="ECO:0000313" key="2">
    <source>
        <dbReference type="Proteomes" id="UP001516400"/>
    </source>
</evidence>
<protein>
    <submittedName>
        <fullName evidence="1">Uncharacterized protein</fullName>
    </submittedName>
</protein>
<dbReference type="EMBL" id="JABFTP020000124">
    <property type="protein sequence ID" value="KAL3279454.1"/>
    <property type="molecule type" value="Genomic_DNA"/>
</dbReference>
<evidence type="ECO:0000313" key="1">
    <source>
        <dbReference type="EMBL" id="KAL3279454.1"/>
    </source>
</evidence>
<gene>
    <name evidence="1" type="ORF">HHI36_016965</name>
</gene>
<dbReference type="Proteomes" id="UP001516400">
    <property type="component" value="Unassembled WGS sequence"/>
</dbReference>
<dbReference type="AlphaFoldDB" id="A0ABD2NLN5"/>
<proteinExistence type="predicted"/>
<reference evidence="1 2" key="1">
    <citation type="journal article" date="2021" name="BMC Biol.">
        <title>Horizontally acquired antibacterial genes associated with adaptive radiation of ladybird beetles.</title>
        <authorList>
            <person name="Li H.S."/>
            <person name="Tang X.F."/>
            <person name="Huang Y.H."/>
            <person name="Xu Z.Y."/>
            <person name="Chen M.L."/>
            <person name="Du X.Y."/>
            <person name="Qiu B.Y."/>
            <person name="Chen P.T."/>
            <person name="Zhang W."/>
            <person name="Slipinski A."/>
            <person name="Escalona H.E."/>
            <person name="Waterhouse R.M."/>
            <person name="Zwick A."/>
            <person name="Pang H."/>
        </authorList>
    </citation>
    <scope>NUCLEOTIDE SEQUENCE [LARGE SCALE GENOMIC DNA]</scope>
    <source>
        <strain evidence="1">SYSU2018</strain>
    </source>
</reference>
<accession>A0ABD2NLN5</accession>
<name>A0ABD2NLN5_9CUCU</name>